<accession>A0A9D1SW18</accession>
<dbReference type="PROSITE" id="PS51257">
    <property type="entry name" value="PROKAR_LIPOPROTEIN"/>
    <property type="match status" value="1"/>
</dbReference>
<evidence type="ECO:0000256" key="2">
    <source>
        <dbReference type="ARBA" id="ARBA00022729"/>
    </source>
</evidence>
<evidence type="ECO:0000256" key="1">
    <source>
        <dbReference type="ARBA" id="ARBA00007164"/>
    </source>
</evidence>
<dbReference type="GO" id="GO:0008360">
    <property type="term" value="P:regulation of cell shape"/>
    <property type="evidence" value="ECO:0007669"/>
    <property type="project" value="UniProtKB-KW"/>
</dbReference>
<feature type="active site" description="Acyl-ester intermediate" evidence="7">
    <location>
        <position position="66"/>
    </location>
</feature>
<dbReference type="GO" id="GO:0071555">
    <property type="term" value="P:cell wall organization"/>
    <property type="evidence" value="ECO:0007669"/>
    <property type="project" value="UniProtKB-KW"/>
</dbReference>
<keyword evidence="12" id="KW-0645">Protease</keyword>
<evidence type="ECO:0000313" key="12">
    <source>
        <dbReference type="EMBL" id="HIU99212.1"/>
    </source>
</evidence>
<sequence length="271" mass="28752">MTDKKRVFNARFALVITLILLVASAAGCAAPGVSQAAGAPAYIVIEAESGRVIAEERADAKMYPASTTKILTALVVLERMPLELEFTVPDCAVGVEGSSIYLRRGEKVSVGDMLYGLMLRSGNDAAVALAVATAGSVERFAAMMNERARRAGAASSNFVNPHGLHDDGHYTTARDLALITAEAYRHPEFARIVATKKVTTGEGENARVMYNKNKLLSSLEGANGVKTGYTTRSGKCLVGGAIVDGVQRISVLLGASGDMWSVTRELLMRKV</sequence>
<dbReference type="Proteomes" id="UP000886857">
    <property type="component" value="Unassembled WGS sequence"/>
</dbReference>
<keyword evidence="12" id="KW-0121">Carboxypeptidase</keyword>
<dbReference type="GO" id="GO:0009252">
    <property type="term" value="P:peptidoglycan biosynthetic process"/>
    <property type="evidence" value="ECO:0007669"/>
    <property type="project" value="UniProtKB-KW"/>
</dbReference>
<feature type="signal peptide" evidence="10">
    <location>
        <begin position="1"/>
        <end position="29"/>
    </location>
</feature>
<dbReference type="PRINTS" id="PR00725">
    <property type="entry name" value="DADACBPTASE1"/>
</dbReference>
<feature type="active site" evidence="7">
    <location>
        <position position="121"/>
    </location>
</feature>
<keyword evidence="3" id="KW-0378">Hydrolase</keyword>
<organism evidence="12 13">
    <name type="scientific">Candidatus Limadaptatus stercoripullorum</name>
    <dbReference type="NCBI Taxonomy" id="2840846"/>
    <lineage>
        <taxon>Bacteria</taxon>
        <taxon>Bacillati</taxon>
        <taxon>Bacillota</taxon>
        <taxon>Clostridia</taxon>
        <taxon>Eubacteriales</taxon>
        <taxon>Candidatus Limadaptatus</taxon>
    </lineage>
</organism>
<protein>
    <submittedName>
        <fullName evidence="12">D-alanyl-D-alanine carboxypeptidase</fullName>
    </submittedName>
</protein>
<feature type="active site" description="Proton acceptor" evidence="7">
    <location>
        <position position="69"/>
    </location>
</feature>
<name>A0A9D1SW18_9FIRM</name>
<keyword evidence="2 10" id="KW-0732">Signal</keyword>
<evidence type="ECO:0000256" key="5">
    <source>
        <dbReference type="ARBA" id="ARBA00022984"/>
    </source>
</evidence>
<dbReference type="EMBL" id="DVOE01000077">
    <property type="protein sequence ID" value="HIU99212.1"/>
    <property type="molecule type" value="Genomic_DNA"/>
</dbReference>
<dbReference type="SUPFAM" id="SSF56601">
    <property type="entry name" value="beta-lactamase/transpeptidase-like"/>
    <property type="match status" value="1"/>
</dbReference>
<comment type="caution">
    <text evidence="12">The sequence shown here is derived from an EMBL/GenBank/DDBJ whole genome shotgun (WGS) entry which is preliminary data.</text>
</comment>
<dbReference type="AlphaFoldDB" id="A0A9D1SW18"/>
<feature type="chain" id="PRO_5039138326" evidence="10">
    <location>
        <begin position="30"/>
        <end position="271"/>
    </location>
</feature>
<proteinExistence type="inferred from homology"/>
<dbReference type="GO" id="GO:0006508">
    <property type="term" value="P:proteolysis"/>
    <property type="evidence" value="ECO:0007669"/>
    <property type="project" value="InterPro"/>
</dbReference>
<evidence type="ECO:0000256" key="6">
    <source>
        <dbReference type="ARBA" id="ARBA00023316"/>
    </source>
</evidence>
<feature type="domain" description="Peptidase S11 D-alanyl-D-alanine carboxypeptidase A N-terminal" evidence="11">
    <location>
        <begin position="38"/>
        <end position="256"/>
    </location>
</feature>
<dbReference type="PANTHER" id="PTHR21581:SF6">
    <property type="entry name" value="TRAFFICKING PROTEIN PARTICLE COMPLEX SUBUNIT 12"/>
    <property type="match status" value="1"/>
</dbReference>
<keyword evidence="6" id="KW-0961">Cell wall biogenesis/degradation</keyword>
<dbReference type="GO" id="GO:0009002">
    <property type="term" value="F:serine-type D-Ala-D-Ala carboxypeptidase activity"/>
    <property type="evidence" value="ECO:0007669"/>
    <property type="project" value="InterPro"/>
</dbReference>
<keyword evidence="5" id="KW-0573">Peptidoglycan synthesis</keyword>
<reference evidence="12" key="1">
    <citation type="submission" date="2020-10" db="EMBL/GenBank/DDBJ databases">
        <authorList>
            <person name="Gilroy R."/>
        </authorList>
    </citation>
    <scope>NUCLEOTIDE SEQUENCE</scope>
    <source>
        <strain evidence="12">10406</strain>
    </source>
</reference>
<evidence type="ECO:0000256" key="9">
    <source>
        <dbReference type="RuleBase" id="RU004016"/>
    </source>
</evidence>
<gene>
    <name evidence="12" type="ORF">IAC73_05165</name>
</gene>
<evidence type="ECO:0000256" key="8">
    <source>
        <dbReference type="PIRSR" id="PIRSR618044-2"/>
    </source>
</evidence>
<dbReference type="PANTHER" id="PTHR21581">
    <property type="entry name" value="D-ALANYL-D-ALANINE CARBOXYPEPTIDASE"/>
    <property type="match status" value="1"/>
</dbReference>
<feature type="binding site" evidence="8">
    <location>
        <position position="226"/>
    </location>
    <ligand>
        <name>substrate</name>
    </ligand>
</feature>
<keyword evidence="4" id="KW-0133">Cell shape</keyword>
<evidence type="ECO:0000256" key="7">
    <source>
        <dbReference type="PIRSR" id="PIRSR618044-1"/>
    </source>
</evidence>
<evidence type="ECO:0000256" key="3">
    <source>
        <dbReference type="ARBA" id="ARBA00022801"/>
    </source>
</evidence>
<evidence type="ECO:0000256" key="10">
    <source>
        <dbReference type="SAM" id="SignalP"/>
    </source>
</evidence>
<dbReference type="InterPro" id="IPR001967">
    <property type="entry name" value="Peptidase_S11_N"/>
</dbReference>
<dbReference type="Gene3D" id="3.40.710.10">
    <property type="entry name" value="DD-peptidase/beta-lactamase superfamily"/>
    <property type="match status" value="1"/>
</dbReference>
<evidence type="ECO:0000256" key="4">
    <source>
        <dbReference type="ARBA" id="ARBA00022960"/>
    </source>
</evidence>
<dbReference type="InterPro" id="IPR012338">
    <property type="entry name" value="Beta-lactam/transpept-like"/>
</dbReference>
<evidence type="ECO:0000313" key="13">
    <source>
        <dbReference type="Proteomes" id="UP000886857"/>
    </source>
</evidence>
<comment type="similarity">
    <text evidence="1 9">Belongs to the peptidase S11 family.</text>
</comment>
<dbReference type="Pfam" id="PF00768">
    <property type="entry name" value="Peptidase_S11"/>
    <property type="match status" value="1"/>
</dbReference>
<evidence type="ECO:0000259" key="11">
    <source>
        <dbReference type="Pfam" id="PF00768"/>
    </source>
</evidence>
<dbReference type="InterPro" id="IPR018044">
    <property type="entry name" value="Peptidase_S11"/>
</dbReference>
<reference evidence="12" key="2">
    <citation type="journal article" date="2021" name="PeerJ">
        <title>Extensive microbial diversity within the chicken gut microbiome revealed by metagenomics and culture.</title>
        <authorList>
            <person name="Gilroy R."/>
            <person name="Ravi A."/>
            <person name="Getino M."/>
            <person name="Pursley I."/>
            <person name="Horton D.L."/>
            <person name="Alikhan N.F."/>
            <person name="Baker D."/>
            <person name="Gharbi K."/>
            <person name="Hall N."/>
            <person name="Watson M."/>
            <person name="Adriaenssens E.M."/>
            <person name="Foster-Nyarko E."/>
            <person name="Jarju S."/>
            <person name="Secka A."/>
            <person name="Antonio M."/>
            <person name="Oren A."/>
            <person name="Chaudhuri R.R."/>
            <person name="La Ragione R."/>
            <person name="Hildebrand F."/>
            <person name="Pallen M.J."/>
        </authorList>
    </citation>
    <scope>NUCLEOTIDE SEQUENCE</scope>
    <source>
        <strain evidence="12">10406</strain>
    </source>
</reference>